<dbReference type="Proteomes" id="UP000600080">
    <property type="component" value="Unassembled WGS sequence"/>
</dbReference>
<keyword evidence="6" id="KW-1185">Reference proteome</keyword>
<evidence type="ECO:0000259" key="4">
    <source>
        <dbReference type="Pfam" id="PF13490"/>
    </source>
</evidence>
<feature type="transmembrane region" description="Helical" evidence="3">
    <location>
        <begin position="94"/>
        <end position="114"/>
    </location>
</feature>
<keyword evidence="3" id="KW-0472">Membrane</keyword>
<sequence length="252" mass="26184">MTPPMPPDRHTDVGAYALGVLDAADADRFEAHLVGCDRCAAELEQLMRLTPVLAEFKQSAPTPQTITAEPGPALLDGLLGEVTATRRGRARRRLFLVAAAVVLIVGGPLATFALKGEPAPPGSPPSTPAPPLASAVRAQYAAGEKVSSVDPDTKVSAGVSMATRPWGTQVVLELANVKGPLACDLVAVGKDGKRQTVTTWAVPKGGYGIPGSAAKWNREPLYAAGGAALNRGDIDHFEVNTLDGKRLAKVDV</sequence>
<keyword evidence="2" id="KW-0804">Transcription</keyword>
<gene>
    <name evidence="5" type="ORF">GCM10012285_53540</name>
</gene>
<evidence type="ECO:0000313" key="6">
    <source>
        <dbReference type="Proteomes" id="UP000600080"/>
    </source>
</evidence>
<proteinExistence type="predicted"/>
<dbReference type="InterPro" id="IPR027383">
    <property type="entry name" value="Znf_put"/>
</dbReference>
<dbReference type="Gene3D" id="1.10.10.1320">
    <property type="entry name" value="Anti-sigma factor, zinc-finger domain"/>
    <property type="match status" value="1"/>
</dbReference>
<dbReference type="EMBL" id="BMND01000029">
    <property type="protein sequence ID" value="GGN57798.1"/>
    <property type="molecule type" value="Genomic_DNA"/>
</dbReference>
<name>A0ABQ2JUJ2_9ACTN</name>
<protein>
    <submittedName>
        <fullName evidence="5">RNA polymerase subunit sigma</fullName>
    </submittedName>
</protein>
<organism evidence="5 6">
    <name type="scientific">Streptomyces kronopolitis</name>
    <dbReference type="NCBI Taxonomy" id="1612435"/>
    <lineage>
        <taxon>Bacteria</taxon>
        <taxon>Bacillati</taxon>
        <taxon>Actinomycetota</taxon>
        <taxon>Actinomycetes</taxon>
        <taxon>Kitasatosporales</taxon>
        <taxon>Streptomycetaceae</taxon>
        <taxon>Streptomyces</taxon>
    </lineage>
</organism>
<evidence type="ECO:0000313" key="5">
    <source>
        <dbReference type="EMBL" id="GGN57798.1"/>
    </source>
</evidence>
<dbReference type="InterPro" id="IPR041916">
    <property type="entry name" value="Anti_sigma_zinc_sf"/>
</dbReference>
<evidence type="ECO:0000256" key="2">
    <source>
        <dbReference type="ARBA" id="ARBA00023163"/>
    </source>
</evidence>
<keyword evidence="3" id="KW-1133">Transmembrane helix</keyword>
<evidence type="ECO:0000256" key="1">
    <source>
        <dbReference type="ARBA" id="ARBA00023015"/>
    </source>
</evidence>
<keyword evidence="3" id="KW-0812">Transmembrane</keyword>
<dbReference type="GeneID" id="301551033"/>
<accession>A0ABQ2JUJ2</accession>
<evidence type="ECO:0000256" key="3">
    <source>
        <dbReference type="SAM" id="Phobius"/>
    </source>
</evidence>
<keyword evidence="1" id="KW-0805">Transcription regulation</keyword>
<dbReference type="RefSeq" id="WP_189102239.1">
    <property type="nucleotide sequence ID" value="NZ_BMND01000029.1"/>
</dbReference>
<comment type="caution">
    <text evidence="5">The sequence shown here is derived from an EMBL/GenBank/DDBJ whole genome shotgun (WGS) entry which is preliminary data.</text>
</comment>
<reference evidence="6" key="1">
    <citation type="journal article" date="2019" name="Int. J. Syst. Evol. Microbiol.">
        <title>The Global Catalogue of Microorganisms (GCM) 10K type strain sequencing project: providing services to taxonomists for standard genome sequencing and annotation.</title>
        <authorList>
            <consortium name="The Broad Institute Genomics Platform"/>
            <consortium name="The Broad Institute Genome Sequencing Center for Infectious Disease"/>
            <person name="Wu L."/>
            <person name="Ma J."/>
        </authorList>
    </citation>
    <scope>NUCLEOTIDE SEQUENCE [LARGE SCALE GENOMIC DNA]</scope>
    <source>
        <strain evidence="6">CGMCC 4.7323</strain>
    </source>
</reference>
<feature type="domain" description="Putative zinc-finger" evidence="4">
    <location>
        <begin position="13"/>
        <end position="40"/>
    </location>
</feature>
<dbReference type="Pfam" id="PF13490">
    <property type="entry name" value="zf-HC2"/>
    <property type="match status" value="1"/>
</dbReference>